<sequence>MKMLLPGAAALLLAAAPATAADLLVTNVKGVRVTADRKIERFTGLLVGEDGKVKRVLHGEMFRLPSGTRVLNGEGKVLMPGLIDSHGHVMGYGLALGQLDLTGTRSLAELQRRLRDYAAANPDRPWITGRGWNQELWADKRFPTSADLDAVVKDRPVWLERVDGHASVGNSAALRAAGVTAATRAPTGGEIRNGLFVDAATALVDAHVPAPTAAMRAEALRRGQEALLSRGLTAVADMGTSVADWNAMVEAYGAGRQKLRIFSYAAGSAELANLQRIARRGSQFGDRLWFAGVKLYADGALGSRGAWLKAPYHDAPHTRGLPLLTPAQLREQGGIAVRSGFQVAVHAIGDAANDMVLGGFAAIGCGTGDKRCRVEHAQIVDVPDLNRFAAGKVVPSMQPVHQTSDRLMAEARLGPQRLGGAYAWQTLAQTGVRLPLGSDFPVEDPNPFPGLAAAISRQGMDDQPAGGWRPQERLSLAQALAGFTRDAAWASFAEGAMGGLDVGQQADFILVDRDPAAASAHDLARTQVLETWIAGQKVWEKTPSVTPERG</sequence>
<dbReference type="GO" id="GO:0016787">
    <property type="term" value="F:hydrolase activity"/>
    <property type="evidence" value="ECO:0007669"/>
    <property type="project" value="UniProtKB-KW"/>
</dbReference>
<organism evidence="3 4">
    <name type="scientific">Sphingomonas kaistensis</name>
    <dbReference type="NCBI Taxonomy" id="298708"/>
    <lineage>
        <taxon>Bacteria</taxon>
        <taxon>Pseudomonadati</taxon>
        <taxon>Pseudomonadota</taxon>
        <taxon>Alphaproteobacteria</taxon>
        <taxon>Sphingomonadales</taxon>
        <taxon>Sphingomonadaceae</taxon>
        <taxon>Sphingomonas</taxon>
    </lineage>
</organism>
<dbReference type="Proteomes" id="UP001382935">
    <property type="component" value="Chromosome"/>
</dbReference>
<dbReference type="SUPFAM" id="SSF51338">
    <property type="entry name" value="Composite domain of metallo-dependent hydrolases"/>
    <property type="match status" value="1"/>
</dbReference>
<reference evidence="3 4" key="1">
    <citation type="submission" date="2024-02" db="EMBL/GenBank/DDBJ databases">
        <title>Full genome sequence of Sphingomonas kaistensis.</title>
        <authorList>
            <person name="Poletto B.L."/>
            <person name="Silva G."/>
            <person name="Galante D."/>
            <person name="Campos K.R."/>
            <person name="Santos M.B.N."/>
            <person name="Sacchi C.T."/>
        </authorList>
    </citation>
    <scope>NUCLEOTIDE SEQUENCE [LARGE SCALE GENOMIC DNA]</scope>
    <source>
        <strain evidence="3 4">MA4R</strain>
    </source>
</reference>
<dbReference type="PANTHER" id="PTHR22642:SF2">
    <property type="entry name" value="PROTEIN LONG AFTER FAR-RED 3"/>
    <property type="match status" value="1"/>
</dbReference>
<evidence type="ECO:0000313" key="4">
    <source>
        <dbReference type="Proteomes" id="UP001382935"/>
    </source>
</evidence>
<dbReference type="InterPro" id="IPR032466">
    <property type="entry name" value="Metal_Hydrolase"/>
</dbReference>
<feature type="chain" id="PRO_5046213309" evidence="1">
    <location>
        <begin position="21"/>
        <end position="550"/>
    </location>
</feature>
<proteinExistence type="predicted"/>
<keyword evidence="4" id="KW-1185">Reference proteome</keyword>
<dbReference type="Gene3D" id="3.20.20.140">
    <property type="entry name" value="Metal-dependent hydrolases"/>
    <property type="match status" value="1"/>
</dbReference>
<dbReference type="InterPro" id="IPR011059">
    <property type="entry name" value="Metal-dep_hydrolase_composite"/>
</dbReference>
<evidence type="ECO:0000313" key="3">
    <source>
        <dbReference type="EMBL" id="WWM69217.1"/>
    </source>
</evidence>
<dbReference type="EMBL" id="CP145607">
    <property type="protein sequence ID" value="WWM69217.1"/>
    <property type="molecule type" value="Genomic_DNA"/>
</dbReference>
<evidence type="ECO:0000256" key="1">
    <source>
        <dbReference type="SAM" id="SignalP"/>
    </source>
</evidence>
<dbReference type="PANTHER" id="PTHR22642">
    <property type="entry name" value="IMIDAZOLONEPROPIONASE"/>
    <property type="match status" value="1"/>
</dbReference>
<dbReference type="SUPFAM" id="SSF51556">
    <property type="entry name" value="Metallo-dependent hydrolases"/>
    <property type="match status" value="1"/>
</dbReference>
<dbReference type="InterPro" id="IPR033932">
    <property type="entry name" value="YtcJ-like"/>
</dbReference>
<dbReference type="InterPro" id="IPR013108">
    <property type="entry name" value="Amidohydro_3"/>
</dbReference>
<dbReference type="Pfam" id="PF07969">
    <property type="entry name" value="Amidohydro_3"/>
    <property type="match status" value="1"/>
</dbReference>
<protein>
    <submittedName>
        <fullName evidence="3">Amidohydrolase</fullName>
        <ecNumber evidence="3">3.5.-.-</ecNumber>
    </submittedName>
</protein>
<accession>A0ABZ2FZA2</accession>
<dbReference type="EC" id="3.5.-.-" evidence="3"/>
<dbReference type="Gene3D" id="3.10.310.70">
    <property type="match status" value="1"/>
</dbReference>
<feature type="signal peptide" evidence="1">
    <location>
        <begin position="1"/>
        <end position="20"/>
    </location>
</feature>
<gene>
    <name evidence="3" type="ORF">V6R86_00495</name>
</gene>
<name>A0ABZ2FZA2_9SPHN</name>
<keyword evidence="1" id="KW-0732">Signal</keyword>
<evidence type="ECO:0000259" key="2">
    <source>
        <dbReference type="Pfam" id="PF07969"/>
    </source>
</evidence>
<dbReference type="Gene3D" id="2.30.40.10">
    <property type="entry name" value="Urease, subunit C, domain 1"/>
    <property type="match status" value="1"/>
</dbReference>
<dbReference type="RefSeq" id="WP_338501129.1">
    <property type="nucleotide sequence ID" value="NZ_CP145607.1"/>
</dbReference>
<dbReference type="CDD" id="cd01300">
    <property type="entry name" value="YtcJ_like"/>
    <property type="match status" value="1"/>
</dbReference>
<feature type="domain" description="Amidohydrolase 3" evidence="2">
    <location>
        <begin position="70"/>
        <end position="538"/>
    </location>
</feature>
<keyword evidence="3" id="KW-0378">Hydrolase</keyword>